<feature type="transmembrane region" description="Helical" evidence="1">
    <location>
        <begin position="1090"/>
        <end position="1114"/>
    </location>
</feature>
<feature type="transmembrane region" description="Helical" evidence="1">
    <location>
        <begin position="938"/>
        <end position="956"/>
    </location>
</feature>
<keyword evidence="3" id="KW-1185">Reference proteome</keyword>
<dbReference type="SUPFAM" id="SSF82714">
    <property type="entry name" value="Multidrug efflux transporter AcrB TolC docking domain, DN and DC subdomains"/>
    <property type="match status" value="2"/>
</dbReference>
<dbReference type="PANTHER" id="PTHR32063:SF33">
    <property type="entry name" value="RND SUPERFAMILY EFFLUX PUMP PERMEASE COMPONENT"/>
    <property type="match status" value="1"/>
</dbReference>
<protein>
    <submittedName>
        <fullName evidence="2">Multidrug efflux pump subunit AcrB</fullName>
    </submittedName>
</protein>
<dbReference type="Pfam" id="PF00873">
    <property type="entry name" value="ACR_tran"/>
    <property type="match status" value="1"/>
</dbReference>
<evidence type="ECO:0000256" key="1">
    <source>
        <dbReference type="SAM" id="Phobius"/>
    </source>
</evidence>
<feature type="transmembrane region" description="Helical" evidence="1">
    <location>
        <begin position="395"/>
        <end position="415"/>
    </location>
</feature>
<dbReference type="Gene3D" id="3.30.70.1320">
    <property type="entry name" value="Multidrug efflux transporter AcrB pore domain like"/>
    <property type="match status" value="1"/>
</dbReference>
<evidence type="ECO:0000313" key="3">
    <source>
        <dbReference type="Proteomes" id="UP000219111"/>
    </source>
</evidence>
<feature type="transmembrane region" description="Helical" evidence="1">
    <location>
        <begin position="563"/>
        <end position="590"/>
    </location>
</feature>
<evidence type="ECO:0000313" key="2">
    <source>
        <dbReference type="EMBL" id="SOB94708.1"/>
    </source>
</evidence>
<feature type="transmembrane region" description="Helical" evidence="1">
    <location>
        <begin position="56"/>
        <end position="75"/>
    </location>
</feature>
<dbReference type="SUPFAM" id="SSF82693">
    <property type="entry name" value="Multidrug efflux transporter AcrB pore domain, PN1, PN2, PC1 and PC2 subdomains"/>
    <property type="match status" value="1"/>
</dbReference>
<dbReference type="InterPro" id="IPR027463">
    <property type="entry name" value="AcrB_DN_DC_subdom"/>
</dbReference>
<dbReference type="Gene3D" id="3.30.2090.10">
    <property type="entry name" value="Multidrug efflux transporter AcrB TolC docking domain, DN and DC subdomains"/>
    <property type="match status" value="2"/>
</dbReference>
<feature type="transmembrane region" description="Helical" evidence="1">
    <location>
        <begin position="499"/>
        <end position="518"/>
    </location>
</feature>
<feature type="transmembrane region" description="Helical" evidence="1">
    <location>
        <begin position="962"/>
        <end position="988"/>
    </location>
</feature>
<dbReference type="Proteomes" id="UP000219111">
    <property type="component" value="Unassembled WGS sequence"/>
</dbReference>
<feature type="transmembrane region" description="Helical" evidence="1">
    <location>
        <begin position="912"/>
        <end position="931"/>
    </location>
</feature>
<dbReference type="Gene3D" id="3.30.70.1440">
    <property type="entry name" value="Multidrug efflux transporter AcrB pore domain"/>
    <property type="match status" value="1"/>
</dbReference>
<reference evidence="3" key="1">
    <citation type="submission" date="2017-08" db="EMBL/GenBank/DDBJ databases">
        <authorList>
            <person name="Varghese N."/>
            <person name="Submissions S."/>
        </authorList>
    </citation>
    <scope>NUCLEOTIDE SEQUENCE [LARGE SCALE GENOMIC DNA]</scope>
    <source>
        <strain evidence="3">JA276</strain>
    </source>
</reference>
<accession>A0A285RLY5</accession>
<dbReference type="Gene3D" id="3.30.70.1430">
    <property type="entry name" value="Multidrug efflux transporter AcrB pore domain"/>
    <property type="match status" value="2"/>
</dbReference>
<keyword evidence="1" id="KW-1133">Transmembrane helix</keyword>
<dbReference type="OrthoDB" id="174266at2"/>
<feature type="transmembrane region" description="Helical" evidence="1">
    <location>
        <begin position="1009"/>
        <end position="1028"/>
    </location>
</feature>
<gene>
    <name evidence="2" type="ORF">SAMN05877831_101588</name>
</gene>
<dbReference type="GO" id="GO:0042910">
    <property type="term" value="F:xenobiotic transmembrane transporter activity"/>
    <property type="evidence" value="ECO:0007669"/>
    <property type="project" value="TreeGrafter"/>
</dbReference>
<dbReference type="EMBL" id="OBMT01000001">
    <property type="protein sequence ID" value="SOB94708.1"/>
    <property type="molecule type" value="Genomic_DNA"/>
</dbReference>
<name>A0A285RLY5_9RHOB</name>
<sequence>MTSASRETPPEGPAATGALNASAAAAALAEGEFARPGETLPKPHGIIALFTRHRTLANLLLVVLLLAGAVTLPKLRAQFFPDSVEETVTVSVVWEGAGAEEIDRAIVQVLEPSLIAVEGVSESESRSIEGAAKITLTFEDGWDMSRAVSEVEQAVNTAGDLPEAAEEPEIARGAWRDTVTDVVITGPLSPEQIARLADELVTRLYAEGVTRTTIQGFLAPQTVVELPTAQMMRHDVTLSEIAAVIGAEAATSPAGDVASGAQRVRIGEERREARTISELVLRKEDDGALLRVGDVARVRVEGGNRERAYYVGDNPAISINVGRSAEGDAIALQHKVEDVVGQMRPTLPAATSMDLIRSRSEAIQARLDLLMRNGTQGLVLVVVLLFLFLNARTAFWVAMGIPTAIAAALCAMYLAGMTLNMISIFALILTLGIVVDDAIVVGEHADFRARDLGEHPVLAAEQGARRMLAPVMASSLTSIIAFGGLTQMGGPMGRMVSDIPWTVIAVLTASLVECFLILPNHMAHALAHTAKERWYDWPSRKVNAGLDWFRLHVMRPFVRMVLLARYAVLAGAVSLMLASVALVVGGAVQWRFFSPPEQSMVSAAFSMLAGAKREDTLAQMHALQAAAEEVGAGYEKEYGTNPVTYVVAQIGGAVGRSLASADSKDADLLGAITIELIDQDYRSYSSADFLARFEAAAEKHPLIEELSFRSFFSGPSSDGISVKFADAESRVLKEAAEDLKLALAAFPEVSALEDNLAYDKEELILDLTPQGAALGFDIDMLSRELRARLNGIEAATFPDGTREAAIRVEMPEEELTADFLDRMQMRTPAGAWVPLSEIVSARTAIGFSTIRREDGVRSVEVTGNISEDNAERANEIERQMTQVILPRIAEEYGVSWSLGGAAEREREFMGDAMLGLALVLIGIYICLAWIFSSWTRPLVVMSVIPFGLIGAFWGHWHWGVPLSMFSVVGLIGMTGIIINDAIVLISTIDEYAVRRGLRPAIVDAVADRLRPVMLTTLTTVLGLGPLLYERSSSALFLKPTVITLVYGLGFGMVIVLVVVPAALAAGEDFGHALRALRRGLAGAHAGGRRLRAVLGLAAAAMVLSFSATLGRALWDSAGVMPAFGLFLGIAAAITLAAGGLAPRLLRGPRREAAE</sequence>
<dbReference type="InterPro" id="IPR001036">
    <property type="entry name" value="Acrflvin-R"/>
</dbReference>
<feature type="transmembrane region" description="Helical" evidence="1">
    <location>
        <begin position="467"/>
        <end position="487"/>
    </location>
</feature>
<proteinExistence type="predicted"/>
<dbReference type="Gene3D" id="1.20.1640.10">
    <property type="entry name" value="Multidrug efflux transporter AcrB transmembrane domain"/>
    <property type="match status" value="2"/>
</dbReference>
<dbReference type="GO" id="GO:0005886">
    <property type="term" value="C:plasma membrane"/>
    <property type="evidence" value="ECO:0007669"/>
    <property type="project" value="TreeGrafter"/>
</dbReference>
<dbReference type="AlphaFoldDB" id="A0A285RLY5"/>
<organism evidence="2 3">
    <name type="scientific">Rhodobacter maris</name>
    <dbReference type="NCBI Taxonomy" id="446682"/>
    <lineage>
        <taxon>Bacteria</taxon>
        <taxon>Pseudomonadati</taxon>
        <taxon>Pseudomonadota</taxon>
        <taxon>Alphaproteobacteria</taxon>
        <taxon>Rhodobacterales</taxon>
        <taxon>Rhodobacter group</taxon>
        <taxon>Rhodobacter</taxon>
    </lineage>
</organism>
<keyword evidence="1" id="KW-0812">Transmembrane</keyword>
<dbReference type="RefSeq" id="WP_097068577.1">
    <property type="nucleotide sequence ID" value="NZ_OBMT01000001.1"/>
</dbReference>
<dbReference type="SUPFAM" id="SSF82866">
    <property type="entry name" value="Multidrug efflux transporter AcrB transmembrane domain"/>
    <property type="match status" value="2"/>
</dbReference>
<feature type="transmembrane region" description="Helical" evidence="1">
    <location>
        <begin position="369"/>
        <end position="388"/>
    </location>
</feature>
<dbReference type="PRINTS" id="PR00702">
    <property type="entry name" value="ACRIFLAVINRP"/>
</dbReference>
<dbReference type="PANTHER" id="PTHR32063">
    <property type="match status" value="1"/>
</dbReference>
<keyword evidence="1" id="KW-0472">Membrane</keyword>
<feature type="transmembrane region" description="Helical" evidence="1">
    <location>
        <begin position="1048"/>
        <end position="1069"/>
    </location>
</feature>
<feature type="transmembrane region" description="Helical" evidence="1">
    <location>
        <begin position="1120"/>
        <end position="1141"/>
    </location>
</feature>
<feature type="transmembrane region" description="Helical" evidence="1">
    <location>
        <begin position="421"/>
        <end position="441"/>
    </location>
</feature>